<keyword evidence="2" id="KW-0540">Nuclease</keyword>
<keyword evidence="5" id="KW-0227">DNA damage</keyword>
<dbReference type="CDD" id="cd09869">
    <property type="entry name" value="PIN_GEN1"/>
    <property type="match status" value="1"/>
</dbReference>
<dbReference type="PANTHER" id="PTHR11081">
    <property type="entry name" value="FLAP ENDONUCLEASE FAMILY MEMBER"/>
    <property type="match status" value="1"/>
</dbReference>
<dbReference type="Gene3D" id="3.40.50.1010">
    <property type="entry name" value="5'-nuclease"/>
    <property type="match status" value="1"/>
</dbReference>
<evidence type="ECO:0000256" key="2">
    <source>
        <dbReference type="ARBA" id="ARBA00022722"/>
    </source>
</evidence>
<accession>A0A7G7WNH5</accession>
<dbReference type="PANTHER" id="PTHR11081:SF70">
    <property type="entry name" value="FLAP ENDONUCLEASE GEN HOMOLOG 1"/>
    <property type="match status" value="1"/>
</dbReference>
<dbReference type="InterPro" id="IPR006085">
    <property type="entry name" value="XPG_DNA_repair_N"/>
</dbReference>
<evidence type="ECO:0000256" key="3">
    <source>
        <dbReference type="ARBA" id="ARBA00022723"/>
    </source>
</evidence>
<feature type="domain" description="XPG N-terminal" evidence="11">
    <location>
        <begin position="1"/>
        <end position="97"/>
    </location>
</feature>
<dbReference type="Gene3D" id="1.10.150.20">
    <property type="entry name" value="5' to 3' exonuclease, C-terminal subdomain"/>
    <property type="match status" value="1"/>
</dbReference>
<evidence type="ECO:0000259" key="10">
    <source>
        <dbReference type="SMART" id="SM00484"/>
    </source>
</evidence>
<organism evidence="12">
    <name type="scientific">Brachionus koreanus</name>
    <dbReference type="NCBI Taxonomy" id="1199090"/>
    <lineage>
        <taxon>Eukaryota</taxon>
        <taxon>Metazoa</taxon>
        <taxon>Spiralia</taxon>
        <taxon>Gnathifera</taxon>
        <taxon>Rotifera</taxon>
        <taxon>Eurotatoria</taxon>
        <taxon>Monogononta</taxon>
        <taxon>Pseudotrocha</taxon>
        <taxon>Ploima</taxon>
        <taxon>Brachionidae</taxon>
        <taxon>Brachionus</taxon>
    </lineage>
</organism>
<evidence type="ECO:0000313" key="12">
    <source>
        <dbReference type="EMBL" id="QNH68101.1"/>
    </source>
</evidence>
<reference evidence="12" key="1">
    <citation type="submission" date="2020-04" db="EMBL/GenBank/DDBJ databases">
        <title>Genome-wide identification of DNA double-strand break (DSBs) repair genes and transcriptional modulation in response to Benzo[alpha]pyrene in the monogonont rotifer Brachionus spp.</title>
        <authorList>
            <person name="Kim M.-S."/>
            <person name="Lee Y.H."/>
            <person name="Lee J.-S."/>
        </authorList>
    </citation>
    <scope>NUCLEOTIDE SEQUENCE</scope>
</reference>
<dbReference type="AlphaFoldDB" id="A0A7G7WNH5"/>
<comment type="similarity">
    <text evidence="9">Belongs to the XPG/RAD2 endonuclease family. GEN subfamily.</text>
</comment>
<dbReference type="InterPro" id="IPR006086">
    <property type="entry name" value="XPG-I_dom"/>
</dbReference>
<dbReference type="InterPro" id="IPR041012">
    <property type="entry name" value="GEN_chromo"/>
</dbReference>
<name>A0A7G7WNH5_9BILA</name>
<dbReference type="InterPro" id="IPR029060">
    <property type="entry name" value="PIN-like_dom_sf"/>
</dbReference>
<dbReference type="FunFam" id="1.10.150.20:FF:000030">
    <property type="entry name" value="Flap endonuclease GEN-like 1"/>
    <property type="match status" value="1"/>
</dbReference>
<dbReference type="SUPFAM" id="SSF88723">
    <property type="entry name" value="PIN domain-like"/>
    <property type="match status" value="1"/>
</dbReference>
<evidence type="ECO:0000256" key="6">
    <source>
        <dbReference type="ARBA" id="ARBA00022801"/>
    </source>
</evidence>
<dbReference type="InterPro" id="IPR006084">
    <property type="entry name" value="XPG/Rad2"/>
</dbReference>
<dbReference type="EMBL" id="MT276014">
    <property type="protein sequence ID" value="QNH68101.1"/>
    <property type="molecule type" value="mRNA"/>
</dbReference>
<dbReference type="GO" id="GO:0017108">
    <property type="term" value="F:5'-flap endonuclease activity"/>
    <property type="evidence" value="ECO:0007669"/>
    <property type="project" value="UniProtKB-ARBA"/>
</dbReference>
<evidence type="ECO:0000259" key="11">
    <source>
        <dbReference type="SMART" id="SM00485"/>
    </source>
</evidence>
<keyword evidence="7" id="KW-0460">Magnesium</keyword>
<dbReference type="PRINTS" id="PR00853">
    <property type="entry name" value="XPGRADSUPER"/>
</dbReference>
<dbReference type="Pfam" id="PF00867">
    <property type="entry name" value="XPG_I"/>
    <property type="match status" value="1"/>
</dbReference>
<protein>
    <submittedName>
        <fullName evidence="12">Flap endonuclease GEN1</fullName>
    </submittedName>
</protein>
<dbReference type="GO" id="GO:0046872">
    <property type="term" value="F:metal ion binding"/>
    <property type="evidence" value="ECO:0007669"/>
    <property type="project" value="UniProtKB-KW"/>
</dbReference>
<dbReference type="SMART" id="SM00485">
    <property type="entry name" value="XPGN"/>
    <property type="match status" value="1"/>
</dbReference>
<evidence type="ECO:0000256" key="5">
    <source>
        <dbReference type="ARBA" id="ARBA00022763"/>
    </source>
</evidence>
<evidence type="ECO:0000256" key="8">
    <source>
        <dbReference type="ARBA" id="ARBA00023204"/>
    </source>
</evidence>
<dbReference type="SMART" id="SM00484">
    <property type="entry name" value="XPGI"/>
    <property type="match status" value="1"/>
</dbReference>
<evidence type="ECO:0000256" key="7">
    <source>
        <dbReference type="ARBA" id="ARBA00022842"/>
    </source>
</evidence>
<sequence length="634" mass="74478">MGVLNLWKILSPCCNQIDLNELRNKTLAVDLSIWICENSAQSKSFSQTNTKPYLRALFFRCKYLLELNCKLIFVREGDVIDLKQETMKKRNIARFKNDNLTQSQCIQSIKPIQKRSRYDFIADECCELLKHLGITVIRSPCGEAEKACAYLNLIGRCDGVITEDSDVFLYGARTVYKNFSLDNKSICTIEEYNMNEIEQELGYNREMLIALALFLGCDYDQKGISGVGKEMACKFLSEMREKKINNVLDRLRSWSHDKFKSIEASKYEEKIRKLILSNGLKFPNEKIIKEFLEFSKMSKILLSEQKYLSIEWKRPSLMAIQIFNDIKQSWPYEYTCEKVIPLIVMYEHSIGNCSSLKPLRINKKKRRAFVEYYEVIWAKMDHLEDKDLSDLKEYVTYEKMNFLEKMYPSLVFDFNQENDAKKVKRKNKKKKEKTGEDDVFDDQMGNSIMELYENWDKKKDIKEKKTTRNNDVFDDELGKSIVELYENCESFNSNENMDKIKKKAVKKSSKLDNVIENENIKGEKTIEQKLQTKNFRIIVLDTESECEEIESEAPEVVEDIDLNVLLKSFNKMCVESAKNENTSKKMRKKKQIKDQENKCDGRKLTIDNENDDEIIEIPFSQRMKNIYKNAQIFE</sequence>
<dbReference type="Pfam" id="PF18704">
    <property type="entry name" value="Chromo_2"/>
    <property type="match status" value="1"/>
</dbReference>
<keyword evidence="3" id="KW-0479">Metal-binding</keyword>
<feature type="domain" description="XPG-I" evidence="10">
    <location>
        <begin position="130"/>
        <end position="203"/>
    </location>
</feature>
<keyword evidence="8" id="KW-0234">DNA repair</keyword>
<keyword evidence="4 12" id="KW-0255">Endonuclease</keyword>
<keyword evidence="6" id="KW-0378">Hydrolase</keyword>
<comment type="cofactor">
    <cofactor evidence="1">
        <name>Mg(2+)</name>
        <dbReference type="ChEBI" id="CHEBI:18420"/>
    </cofactor>
</comment>
<dbReference type="SUPFAM" id="SSF47807">
    <property type="entry name" value="5' to 3' exonuclease, C-terminal subdomain"/>
    <property type="match status" value="1"/>
</dbReference>
<dbReference type="Pfam" id="PF00752">
    <property type="entry name" value="XPG_N"/>
    <property type="match status" value="1"/>
</dbReference>
<dbReference type="InterPro" id="IPR036279">
    <property type="entry name" value="5-3_exonuclease_C_sf"/>
</dbReference>
<evidence type="ECO:0000256" key="9">
    <source>
        <dbReference type="ARBA" id="ARBA00038112"/>
    </source>
</evidence>
<proteinExistence type="evidence at transcript level"/>
<dbReference type="GO" id="GO:0006281">
    <property type="term" value="P:DNA repair"/>
    <property type="evidence" value="ECO:0007669"/>
    <property type="project" value="UniProtKB-KW"/>
</dbReference>
<dbReference type="GO" id="GO:0008821">
    <property type="term" value="F:crossover junction DNA endonuclease activity"/>
    <property type="evidence" value="ECO:0007669"/>
    <property type="project" value="UniProtKB-ARBA"/>
</dbReference>
<evidence type="ECO:0000256" key="4">
    <source>
        <dbReference type="ARBA" id="ARBA00022759"/>
    </source>
</evidence>
<dbReference type="GO" id="GO:0000400">
    <property type="term" value="F:four-way junction DNA binding"/>
    <property type="evidence" value="ECO:0007669"/>
    <property type="project" value="TreeGrafter"/>
</dbReference>
<evidence type="ECO:0000256" key="1">
    <source>
        <dbReference type="ARBA" id="ARBA00001946"/>
    </source>
</evidence>